<dbReference type="VEuPathDB" id="VectorBase:BGLB000491"/>
<name>A0A2C9JC66_BIOGL</name>
<dbReference type="GO" id="GO:0031415">
    <property type="term" value="C:NatA complex"/>
    <property type="evidence" value="ECO:0007669"/>
    <property type="project" value="TreeGrafter"/>
</dbReference>
<dbReference type="Proteomes" id="UP000076420">
    <property type="component" value="Unassembled WGS sequence"/>
</dbReference>
<feature type="repeat" description="TPR" evidence="3">
    <location>
        <begin position="81"/>
        <end position="114"/>
    </location>
</feature>
<dbReference type="STRING" id="6526.A0A2C9JC66"/>
<dbReference type="Gene3D" id="1.25.40.1010">
    <property type="match status" value="1"/>
</dbReference>
<dbReference type="Pfam" id="PF13181">
    <property type="entry name" value="TPR_8"/>
    <property type="match status" value="1"/>
</dbReference>
<reference evidence="5" key="1">
    <citation type="submission" date="2020-05" db="UniProtKB">
        <authorList>
            <consortium name="EnsemblMetazoa"/>
        </authorList>
    </citation>
    <scope>IDENTIFICATION</scope>
    <source>
        <strain evidence="5">BB02</strain>
    </source>
</reference>
<dbReference type="PROSITE" id="PS50005">
    <property type="entry name" value="TPR"/>
    <property type="match status" value="3"/>
</dbReference>
<dbReference type="AlphaFoldDB" id="A0A2C9JC66"/>
<dbReference type="InterPro" id="IPR011990">
    <property type="entry name" value="TPR-like_helical_dom_sf"/>
</dbReference>
<feature type="repeat" description="TPR" evidence="3">
    <location>
        <begin position="224"/>
        <end position="257"/>
    </location>
</feature>
<dbReference type="RefSeq" id="XP_013092787.2">
    <property type="nucleotide sequence ID" value="XM_013237333.2"/>
</dbReference>
<protein>
    <recommendedName>
        <fullName evidence="7">N-alpha-acetyltransferase 15, NatA auxiliary subunit</fullName>
    </recommendedName>
</protein>
<dbReference type="OrthoDB" id="10263032at2759"/>
<proteinExistence type="predicted"/>
<dbReference type="SMART" id="SM00028">
    <property type="entry name" value="TPR"/>
    <property type="match status" value="5"/>
</dbReference>
<evidence type="ECO:0000256" key="1">
    <source>
        <dbReference type="ARBA" id="ARBA00022737"/>
    </source>
</evidence>
<keyword evidence="2 3" id="KW-0802">TPR repeat</keyword>
<dbReference type="Gene3D" id="1.25.40.1040">
    <property type="match status" value="1"/>
</dbReference>
<dbReference type="InterPro" id="IPR021183">
    <property type="entry name" value="NatA_aux_su"/>
</dbReference>
<dbReference type="KEGG" id="bgt:106076496"/>
<evidence type="ECO:0000256" key="2">
    <source>
        <dbReference type="ARBA" id="ARBA00022803"/>
    </source>
</evidence>
<dbReference type="VEuPathDB" id="VectorBase:BGLAX_040205"/>
<evidence type="ECO:0008006" key="7">
    <source>
        <dbReference type="Google" id="ProtNLM"/>
    </source>
</evidence>
<evidence type="ECO:0000256" key="3">
    <source>
        <dbReference type="PROSITE-ProRule" id="PRU00339"/>
    </source>
</evidence>
<dbReference type="PIRSF" id="PIRSF000422">
    <property type="entry name" value="N-terminal-AcTrfase-A_aux_su"/>
    <property type="match status" value="1"/>
</dbReference>
<dbReference type="PANTHER" id="PTHR22767">
    <property type="entry name" value="N-TERMINAL ACETYLTRANSFERASE-RELATED"/>
    <property type="match status" value="1"/>
</dbReference>
<evidence type="ECO:0000313" key="6">
    <source>
        <dbReference type="Proteomes" id="UP000076420"/>
    </source>
</evidence>
<dbReference type="PANTHER" id="PTHR22767:SF2">
    <property type="entry name" value="N(ALPHA)-ACETYLTRANSFERASE 15_16, ISOFORM A"/>
    <property type="match status" value="1"/>
</dbReference>
<gene>
    <name evidence="5" type="primary">106076496</name>
</gene>
<accession>A0A2C9JC66</accession>
<sequence length="866" mass="100929">MPSKNPLPPKENAFFKRILKCYEQKHYKSGLKFAKQILSNPKFAEHGETLAMKGLTLNCLGRKEEAYDFVRRGLRNDLTSHVCWHVYGLLQRSDRKYDEAIKCYRNALKWDKDNLQILRDLSLLQIQMRDLEGYRETRYQLLALRPGQRASWIGYAMAYHLLKDYDMCLKILEEFRKTQTPKPVYDYEHSELLLYQNMVMQEAGMNQEAIEHLKTFDKQIVDRLYVQETTAHLYMFLGQPEKAAEIYRELLSRNPENWNYYKGYEKALFLEDKPDERMKMYRSIMEQFPRATMPKRLPLDFATDDVFRDLIDDYLKKSLRKGVPPSFVSIKSVYKDPVKIKVIEDLVLSYVDNLIKTGKFDSKGEVEPATSLLWAYYYLAQHFDYLKNIEKALEYVNLGIEHTPLLIELYVLKAKIYKHAGDMDEAVRLMDEAQSLDTADRYINCKCAKYMLRANLIQEAAEMCSKFTREGVSAVENLNEMQCMWFQTECSFAYKRLGKWGEALKKCHEIDRHFTEIIEDQFDFHTYCMRKMTLRSYVGLLRLEDSLRSHPFYSRIAILALEIYLHLYDHPLTDTDHDSDVNSENLSPSELKKMKRKQRKAQKKAELEKEKLKAEQEKRDQNKNKAADGEMDGPKEEELIPDKLARTEDPLEQAIHFLKPLQMLTPKCIVTHVMAYEIYSRKGKLLLMLQSIKRGVLADRNNPQFHICLIHFLQYVKDKGEISEPAKSVINLEMKNIYQGKTALQLNEEFLAANSDSLEHRLAGARMMYKLDRSRQEEAMSLATSLDSKLKGLTIQNCIEVLEALCRGDLGKCEQEALEYQARCHKIFPHATAFIIPTPAPANCGSVECTSTEQILVNGSALKNES</sequence>
<feature type="compositionally biased region" description="Basic residues" evidence="4">
    <location>
        <begin position="593"/>
        <end position="602"/>
    </location>
</feature>
<dbReference type="Pfam" id="PF12569">
    <property type="entry name" value="NatA_aux_su"/>
    <property type="match status" value="1"/>
</dbReference>
<dbReference type="SUPFAM" id="SSF48452">
    <property type="entry name" value="TPR-like"/>
    <property type="match status" value="1"/>
</dbReference>
<feature type="region of interest" description="Disordered" evidence="4">
    <location>
        <begin position="576"/>
        <end position="636"/>
    </location>
</feature>
<dbReference type="EnsemblMetazoa" id="BGLB000491-RB">
    <property type="protein sequence ID" value="BGLB000491-PB"/>
    <property type="gene ID" value="BGLB000491"/>
</dbReference>
<organism evidence="5 6">
    <name type="scientific">Biomphalaria glabrata</name>
    <name type="common">Bloodfluke planorb</name>
    <name type="synonym">Freshwater snail</name>
    <dbReference type="NCBI Taxonomy" id="6526"/>
    <lineage>
        <taxon>Eukaryota</taxon>
        <taxon>Metazoa</taxon>
        <taxon>Spiralia</taxon>
        <taxon>Lophotrochozoa</taxon>
        <taxon>Mollusca</taxon>
        <taxon>Gastropoda</taxon>
        <taxon>Heterobranchia</taxon>
        <taxon>Euthyneura</taxon>
        <taxon>Panpulmonata</taxon>
        <taxon>Hygrophila</taxon>
        <taxon>Lymnaeoidea</taxon>
        <taxon>Planorbidae</taxon>
        <taxon>Biomphalaria</taxon>
    </lineage>
</organism>
<dbReference type="FunFam" id="1.25.40.1040:FF:000003">
    <property type="entry name" value="N-terminal acetyltransferase A, auxiliary subunit"/>
    <property type="match status" value="1"/>
</dbReference>
<keyword evidence="1" id="KW-0677">Repeat</keyword>
<feature type="compositionally biased region" description="Basic and acidic residues" evidence="4">
    <location>
        <begin position="603"/>
        <end position="636"/>
    </location>
</feature>
<feature type="repeat" description="TPR" evidence="3">
    <location>
        <begin position="407"/>
        <end position="440"/>
    </location>
</feature>
<dbReference type="InterPro" id="IPR019734">
    <property type="entry name" value="TPR_rpt"/>
</dbReference>
<evidence type="ECO:0000313" key="5">
    <source>
        <dbReference type="EnsemblMetazoa" id="BGLB000491-PB"/>
    </source>
</evidence>
<evidence type="ECO:0000256" key="4">
    <source>
        <dbReference type="SAM" id="MobiDB-lite"/>
    </source>
</evidence>